<sequence length="227" mass="25198">MATIDKPLLQRQTVTAMVAEYIAARIIGGDYPGGHQIRQEAIAAELGVSRIPVREALLQLEADGLVVIRTHRGAVVSELSADDAIDLFDARLLLEPFLVEKAIGHVTDQDIAAIEKSMRAYEAAIARGDDPKDLSRLNWAFHTALLEPSMRPRSMAVVQALYNSADRYLRLQIEPAKARAKALQEHRELFEAYRRKDIAETARLLRKHIADAAGEIVSQLRRSETAA</sequence>
<dbReference type="InterPro" id="IPR000524">
    <property type="entry name" value="Tscrpt_reg_HTH_GntR"/>
</dbReference>
<evidence type="ECO:0000313" key="5">
    <source>
        <dbReference type="EMBL" id="PWJ90778.1"/>
    </source>
</evidence>
<name>A0A8E2WE53_RHILI</name>
<gene>
    <name evidence="5" type="ORF">C8D77_104120</name>
</gene>
<keyword evidence="3" id="KW-0804">Transcription</keyword>
<dbReference type="InterPro" id="IPR011711">
    <property type="entry name" value="GntR_C"/>
</dbReference>
<organism evidence="5 6">
    <name type="scientific">Rhizobium loti</name>
    <name type="common">Mesorhizobium loti</name>
    <dbReference type="NCBI Taxonomy" id="381"/>
    <lineage>
        <taxon>Bacteria</taxon>
        <taxon>Pseudomonadati</taxon>
        <taxon>Pseudomonadota</taxon>
        <taxon>Alphaproteobacteria</taxon>
        <taxon>Hyphomicrobiales</taxon>
        <taxon>Phyllobacteriaceae</taxon>
        <taxon>Mesorhizobium</taxon>
    </lineage>
</organism>
<dbReference type="Pfam" id="PF07729">
    <property type="entry name" value="FCD"/>
    <property type="match status" value="1"/>
</dbReference>
<dbReference type="GO" id="GO:0003677">
    <property type="term" value="F:DNA binding"/>
    <property type="evidence" value="ECO:0007669"/>
    <property type="project" value="UniProtKB-KW"/>
</dbReference>
<comment type="caution">
    <text evidence="5">The sequence shown here is derived from an EMBL/GenBank/DDBJ whole genome shotgun (WGS) entry which is preliminary data.</text>
</comment>
<dbReference type="EMBL" id="QGGH01000004">
    <property type="protein sequence ID" value="PWJ90778.1"/>
    <property type="molecule type" value="Genomic_DNA"/>
</dbReference>
<dbReference type="SMART" id="SM00895">
    <property type="entry name" value="FCD"/>
    <property type="match status" value="1"/>
</dbReference>
<dbReference type="SMART" id="SM00345">
    <property type="entry name" value="HTH_GNTR"/>
    <property type="match status" value="1"/>
</dbReference>
<keyword evidence="1" id="KW-0805">Transcription regulation</keyword>
<dbReference type="AlphaFoldDB" id="A0A8E2WE53"/>
<dbReference type="CDD" id="cd07377">
    <property type="entry name" value="WHTH_GntR"/>
    <property type="match status" value="1"/>
</dbReference>
<dbReference type="PROSITE" id="PS50949">
    <property type="entry name" value="HTH_GNTR"/>
    <property type="match status" value="1"/>
</dbReference>
<evidence type="ECO:0000256" key="2">
    <source>
        <dbReference type="ARBA" id="ARBA00023125"/>
    </source>
</evidence>
<proteinExistence type="predicted"/>
<evidence type="ECO:0000313" key="6">
    <source>
        <dbReference type="Proteomes" id="UP000245631"/>
    </source>
</evidence>
<dbReference type="SUPFAM" id="SSF48008">
    <property type="entry name" value="GntR ligand-binding domain-like"/>
    <property type="match status" value="1"/>
</dbReference>
<protein>
    <submittedName>
        <fullName evidence="5">GntR family transcriptional regulator</fullName>
    </submittedName>
</protein>
<dbReference type="Gene3D" id="1.20.120.530">
    <property type="entry name" value="GntR ligand-binding domain-like"/>
    <property type="match status" value="1"/>
</dbReference>
<reference evidence="5 6" key="1">
    <citation type="submission" date="2018-05" db="EMBL/GenBank/DDBJ databases">
        <title>Genomic Encyclopedia of Type Strains, Phase IV (KMG-IV): sequencing the most valuable type-strain genomes for metagenomic binning, comparative biology and taxonomic classification.</title>
        <authorList>
            <person name="Goeker M."/>
        </authorList>
    </citation>
    <scope>NUCLEOTIDE SEQUENCE [LARGE SCALE GENOMIC DNA]</scope>
    <source>
        <strain evidence="5 6">DSM 2626</strain>
    </source>
</reference>
<dbReference type="GO" id="GO:0003700">
    <property type="term" value="F:DNA-binding transcription factor activity"/>
    <property type="evidence" value="ECO:0007669"/>
    <property type="project" value="InterPro"/>
</dbReference>
<dbReference type="InterPro" id="IPR036390">
    <property type="entry name" value="WH_DNA-bd_sf"/>
</dbReference>
<evidence type="ECO:0000256" key="3">
    <source>
        <dbReference type="ARBA" id="ARBA00023163"/>
    </source>
</evidence>
<accession>A0A8E2WE53</accession>
<dbReference type="Gene3D" id="1.10.10.10">
    <property type="entry name" value="Winged helix-like DNA-binding domain superfamily/Winged helix DNA-binding domain"/>
    <property type="match status" value="1"/>
</dbReference>
<dbReference type="PRINTS" id="PR00035">
    <property type="entry name" value="HTHGNTR"/>
</dbReference>
<dbReference type="GeneID" id="61052794"/>
<dbReference type="PANTHER" id="PTHR43537">
    <property type="entry name" value="TRANSCRIPTIONAL REGULATOR, GNTR FAMILY"/>
    <property type="match status" value="1"/>
</dbReference>
<keyword evidence="2" id="KW-0238">DNA-binding</keyword>
<feature type="domain" description="HTH gntR-type" evidence="4">
    <location>
        <begin position="12"/>
        <end position="79"/>
    </location>
</feature>
<dbReference type="PANTHER" id="PTHR43537:SF41">
    <property type="entry name" value="TRANSCRIPTIONAL REGULATORY PROTEIN"/>
    <property type="match status" value="1"/>
</dbReference>
<dbReference type="InterPro" id="IPR036388">
    <property type="entry name" value="WH-like_DNA-bd_sf"/>
</dbReference>
<dbReference type="Proteomes" id="UP000245631">
    <property type="component" value="Unassembled WGS sequence"/>
</dbReference>
<dbReference type="InterPro" id="IPR008920">
    <property type="entry name" value="TF_FadR/GntR_C"/>
</dbReference>
<dbReference type="SUPFAM" id="SSF46785">
    <property type="entry name" value="Winged helix' DNA-binding domain"/>
    <property type="match status" value="1"/>
</dbReference>
<evidence type="ECO:0000256" key="1">
    <source>
        <dbReference type="ARBA" id="ARBA00023015"/>
    </source>
</evidence>
<evidence type="ECO:0000259" key="4">
    <source>
        <dbReference type="PROSITE" id="PS50949"/>
    </source>
</evidence>
<dbReference type="RefSeq" id="WP_109665884.1">
    <property type="nucleotide sequence ID" value="NZ_QGGH01000004.1"/>
</dbReference>
<dbReference type="Pfam" id="PF00392">
    <property type="entry name" value="GntR"/>
    <property type="match status" value="1"/>
</dbReference>